<proteinExistence type="predicted"/>
<dbReference type="Gene3D" id="3.40.50.150">
    <property type="entry name" value="Vaccinia Virus protein VP39"/>
    <property type="match status" value="1"/>
</dbReference>
<dbReference type="InterPro" id="IPR041698">
    <property type="entry name" value="Methyltransf_25"/>
</dbReference>
<comment type="caution">
    <text evidence="2">The sequence shown here is derived from an EMBL/GenBank/DDBJ whole genome shotgun (WGS) entry which is preliminary data.</text>
</comment>
<accession>A0A3N1GAD3</accession>
<dbReference type="OrthoDB" id="9805171at2"/>
<dbReference type="CDD" id="cd02440">
    <property type="entry name" value="AdoMet_MTases"/>
    <property type="match status" value="1"/>
</dbReference>
<dbReference type="PANTHER" id="PTHR42912">
    <property type="entry name" value="METHYLTRANSFERASE"/>
    <property type="match status" value="1"/>
</dbReference>
<dbReference type="AlphaFoldDB" id="A0A3N1GAD3"/>
<dbReference type="GO" id="GO:0032259">
    <property type="term" value="P:methylation"/>
    <property type="evidence" value="ECO:0007669"/>
    <property type="project" value="UniProtKB-KW"/>
</dbReference>
<gene>
    <name evidence="2" type="ORF">EDC03_2723</name>
</gene>
<keyword evidence="2" id="KW-0808">Transferase</keyword>
<reference evidence="2 3" key="1">
    <citation type="journal article" date="2015" name="Stand. Genomic Sci.">
        <title>Genomic Encyclopedia of Bacterial and Archaeal Type Strains, Phase III: the genomes of soil and plant-associated and newly described type strains.</title>
        <authorList>
            <person name="Whitman W.B."/>
            <person name="Woyke T."/>
            <person name="Klenk H.P."/>
            <person name="Zhou Y."/>
            <person name="Lilburn T.G."/>
            <person name="Beck B.J."/>
            <person name="De Vos P."/>
            <person name="Vandamme P."/>
            <person name="Eisen J.A."/>
            <person name="Garrity G."/>
            <person name="Hugenholtz P."/>
            <person name="Kyrpides N.C."/>
        </authorList>
    </citation>
    <scope>NUCLEOTIDE SEQUENCE [LARGE SCALE GENOMIC DNA]</scope>
    <source>
        <strain evidence="2 3">CECT 7306</strain>
    </source>
</reference>
<protein>
    <submittedName>
        <fullName evidence="2">Methyltransferase family protein</fullName>
    </submittedName>
</protein>
<keyword evidence="3" id="KW-1185">Reference proteome</keyword>
<dbReference type="InterPro" id="IPR050508">
    <property type="entry name" value="Methyltransf_Superfamily"/>
</dbReference>
<evidence type="ECO:0000259" key="1">
    <source>
        <dbReference type="Pfam" id="PF13649"/>
    </source>
</evidence>
<dbReference type="InterPro" id="IPR029063">
    <property type="entry name" value="SAM-dependent_MTases_sf"/>
</dbReference>
<organism evidence="2 3">
    <name type="scientific">Pseudokineococcus lusitanus</name>
    <dbReference type="NCBI Taxonomy" id="763993"/>
    <lineage>
        <taxon>Bacteria</taxon>
        <taxon>Bacillati</taxon>
        <taxon>Actinomycetota</taxon>
        <taxon>Actinomycetes</taxon>
        <taxon>Kineosporiales</taxon>
        <taxon>Kineosporiaceae</taxon>
        <taxon>Pseudokineococcus</taxon>
    </lineage>
</organism>
<evidence type="ECO:0000313" key="3">
    <source>
        <dbReference type="Proteomes" id="UP000276232"/>
    </source>
</evidence>
<dbReference type="Pfam" id="PF13649">
    <property type="entry name" value="Methyltransf_25"/>
    <property type="match status" value="1"/>
</dbReference>
<dbReference type="InParanoid" id="A0A3N1GAD3"/>
<dbReference type="GO" id="GO:0008168">
    <property type="term" value="F:methyltransferase activity"/>
    <property type="evidence" value="ECO:0007669"/>
    <property type="project" value="UniProtKB-KW"/>
</dbReference>
<sequence length="217" mass="23128">MPEPTHLAAVRDGYDAVAADYARLVVGVDAEQGPERAVLELFVDLLRADGTPGPVVDVGCGTGRLTAYLHDRGLDASGVDLSPGMLREARAAHPHLRFAVGDVLALDLTDASCAGAASWYSLLHLPPDHLPRAVGELGRVLRPGGLLLLGFHVGRGHRIISGAYGPPVDIEAWDMTLEDAVDLAVGAGLEVHTRLQRRPLGRERRDQAALLCRRPTP</sequence>
<evidence type="ECO:0000313" key="2">
    <source>
        <dbReference type="EMBL" id="ROP27199.1"/>
    </source>
</evidence>
<dbReference type="RefSeq" id="WP_123380793.1">
    <property type="nucleotide sequence ID" value="NZ_RJKN01000007.1"/>
</dbReference>
<dbReference type="EMBL" id="RJKN01000007">
    <property type="protein sequence ID" value="ROP27199.1"/>
    <property type="molecule type" value="Genomic_DNA"/>
</dbReference>
<feature type="domain" description="Methyltransferase" evidence="1">
    <location>
        <begin position="55"/>
        <end position="145"/>
    </location>
</feature>
<keyword evidence="2" id="KW-0489">Methyltransferase</keyword>
<dbReference type="FunCoup" id="A0A3N1GAD3">
    <property type="interactions" value="87"/>
</dbReference>
<dbReference type="SUPFAM" id="SSF53335">
    <property type="entry name" value="S-adenosyl-L-methionine-dependent methyltransferases"/>
    <property type="match status" value="1"/>
</dbReference>
<name>A0A3N1GAD3_9ACTN</name>
<dbReference type="Proteomes" id="UP000276232">
    <property type="component" value="Unassembled WGS sequence"/>
</dbReference>